<protein>
    <submittedName>
        <fullName evidence="1">Uncharacterized protein</fullName>
    </submittedName>
</protein>
<dbReference type="EMBL" id="JAZDWU010000001">
    <property type="protein sequence ID" value="KAL0014483.1"/>
    <property type="molecule type" value="Genomic_DNA"/>
</dbReference>
<dbReference type="AlphaFoldDB" id="A0AAW2DY67"/>
<comment type="caution">
    <text evidence="1">The sequence shown here is derived from an EMBL/GenBank/DDBJ whole genome shotgun (WGS) entry which is preliminary data.</text>
</comment>
<sequence>MFGQPCSCVLEPDNSVAVMVLFSFLSGHTLSSPLFLYDTVFVGYLFSFFIFCIFCPHIRHIFYPVVEGTMSHWAAPFYILDRCLELEMVVMYRNADLGVRGQNLQPTNRVRIRKLPLTAGS</sequence>
<proteinExistence type="predicted"/>
<gene>
    <name evidence="1" type="ORF">SO802_001552</name>
</gene>
<keyword evidence="2" id="KW-1185">Reference proteome</keyword>
<accession>A0AAW2DY67</accession>
<dbReference type="Proteomes" id="UP001459277">
    <property type="component" value="Unassembled WGS sequence"/>
</dbReference>
<organism evidence="1 2">
    <name type="scientific">Lithocarpus litseifolius</name>
    <dbReference type="NCBI Taxonomy" id="425828"/>
    <lineage>
        <taxon>Eukaryota</taxon>
        <taxon>Viridiplantae</taxon>
        <taxon>Streptophyta</taxon>
        <taxon>Embryophyta</taxon>
        <taxon>Tracheophyta</taxon>
        <taxon>Spermatophyta</taxon>
        <taxon>Magnoliopsida</taxon>
        <taxon>eudicotyledons</taxon>
        <taxon>Gunneridae</taxon>
        <taxon>Pentapetalae</taxon>
        <taxon>rosids</taxon>
        <taxon>fabids</taxon>
        <taxon>Fagales</taxon>
        <taxon>Fagaceae</taxon>
        <taxon>Lithocarpus</taxon>
    </lineage>
</organism>
<name>A0AAW2DY67_9ROSI</name>
<evidence type="ECO:0000313" key="2">
    <source>
        <dbReference type="Proteomes" id="UP001459277"/>
    </source>
</evidence>
<evidence type="ECO:0000313" key="1">
    <source>
        <dbReference type="EMBL" id="KAL0014483.1"/>
    </source>
</evidence>
<reference evidence="1 2" key="1">
    <citation type="submission" date="2024-01" db="EMBL/GenBank/DDBJ databases">
        <title>A telomere-to-telomere, gap-free genome of sweet tea (Lithocarpus litseifolius).</title>
        <authorList>
            <person name="Zhou J."/>
        </authorList>
    </citation>
    <scope>NUCLEOTIDE SEQUENCE [LARGE SCALE GENOMIC DNA]</scope>
    <source>
        <strain evidence="1">Zhou-2022a</strain>
        <tissue evidence="1">Leaf</tissue>
    </source>
</reference>